<comment type="caution">
    <text evidence="1">The sequence shown here is derived from an EMBL/GenBank/DDBJ whole genome shotgun (WGS) entry which is preliminary data.</text>
</comment>
<dbReference type="PROSITE" id="PS51257">
    <property type="entry name" value="PROKAR_LIPOPROTEIN"/>
    <property type="match status" value="1"/>
</dbReference>
<organism evidence="1 2">
    <name type="scientific">Aquimarina algiphila</name>
    <dbReference type="NCBI Taxonomy" id="2047982"/>
    <lineage>
        <taxon>Bacteria</taxon>
        <taxon>Pseudomonadati</taxon>
        <taxon>Bacteroidota</taxon>
        <taxon>Flavobacteriia</taxon>
        <taxon>Flavobacteriales</taxon>
        <taxon>Flavobacteriaceae</taxon>
        <taxon>Aquimarina</taxon>
    </lineage>
</organism>
<protein>
    <submittedName>
        <fullName evidence="1">Uncharacterized protein</fullName>
    </submittedName>
</protein>
<dbReference type="RefSeq" id="WP_109434717.1">
    <property type="nucleotide sequence ID" value="NZ_CANMIK010000059.1"/>
</dbReference>
<name>A0A554VFG9_9FLAO</name>
<accession>A0A554VFG9</accession>
<dbReference type="OrthoDB" id="892266at2"/>
<proteinExistence type="predicted"/>
<dbReference type="EMBL" id="VLNR01000051">
    <property type="protein sequence ID" value="TSE06003.1"/>
    <property type="molecule type" value="Genomic_DNA"/>
</dbReference>
<evidence type="ECO:0000313" key="1">
    <source>
        <dbReference type="EMBL" id="TSE06003.1"/>
    </source>
</evidence>
<sequence length="241" mass="27873">MKNILVLGLLILFLSSCKTEVKKEKSYDDNVEVRDPELAKESDREKIRTTAEAIADANGLQKWNKVKELKFTFNIDRDSSHYARSWSWKPKNDMVTLTSAQDTITYNRTQLDSTSIKADQGFINDKYWLLAPYNLVWDAASFTSKHEVKAIAPISNTEMQKLTIVYKDKGGYTPGDAYDFYFKGDFIIKEWVFRQGNTAEPSLITSWEDYQNFNGIKIAKTHNRKDGNWKLYFTDVAVIME</sequence>
<dbReference type="Proteomes" id="UP000318833">
    <property type="component" value="Unassembled WGS sequence"/>
</dbReference>
<evidence type="ECO:0000313" key="2">
    <source>
        <dbReference type="Proteomes" id="UP000318833"/>
    </source>
</evidence>
<keyword evidence="2" id="KW-1185">Reference proteome</keyword>
<reference evidence="1 2" key="1">
    <citation type="submission" date="2019-07" db="EMBL/GenBank/DDBJ databases">
        <title>The draft genome sequence of Aquimarina algiphila M91.</title>
        <authorList>
            <person name="Meng X."/>
        </authorList>
    </citation>
    <scope>NUCLEOTIDE SEQUENCE [LARGE SCALE GENOMIC DNA]</scope>
    <source>
        <strain evidence="1 2">M91</strain>
    </source>
</reference>
<dbReference type="AlphaFoldDB" id="A0A554VFG9"/>
<gene>
    <name evidence="1" type="ORF">FOF46_20835</name>
</gene>